<dbReference type="InterPro" id="IPR030970">
    <property type="entry name" value="ABC_MlaD"/>
</dbReference>
<evidence type="ECO:0000313" key="4">
    <source>
        <dbReference type="Proteomes" id="UP000199698"/>
    </source>
</evidence>
<feature type="domain" description="Mce/MlaD" evidence="2">
    <location>
        <begin position="38"/>
        <end position="117"/>
    </location>
</feature>
<sequence>MSRKIEITVGLFMVLVICSVLFLCFKVTDPTSFASHNSYRVYAVFDNIGGLKARSPIKIGGVVIGRVSNISLNSSNGNQYKPYVAMDIDAQYNKIPSSSSLSIKTSGILGEQFIDINIGVDRETEFSIDASGVDPAVLAKAKAEKNKTPPYLLEGFVVQNTTPALVLEDLIGKFLYSIGGSSDKDKANKDKKEDTIEN</sequence>
<dbReference type="RefSeq" id="WP_091121367.1">
    <property type="nucleotide sequence ID" value="NZ_FMBA01000009.1"/>
</dbReference>
<dbReference type="InterPro" id="IPR003399">
    <property type="entry name" value="Mce/MlaD"/>
</dbReference>
<proteinExistence type="predicted"/>
<feature type="transmembrane region" description="Helical" evidence="1">
    <location>
        <begin position="7"/>
        <end position="28"/>
    </location>
</feature>
<keyword evidence="4" id="KW-1185">Reference proteome</keyword>
<dbReference type="NCBIfam" id="TIGR04430">
    <property type="entry name" value="OM_asym_MlaD"/>
    <property type="match status" value="1"/>
</dbReference>
<evidence type="ECO:0000256" key="1">
    <source>
        <dbReference type="SAM" id="Phobius"/>
    </source>
</evidence>
<accession>A0A1C4A8Q5</accession>
<evidence type="ECO:0000313" key="3">
    <source>
        <dbReference type="EMBL" id="SCB91104.1"/>
    </source>
</evidence>
<dbReference type="InterPro" id="IPR052336">
    <property type="entry name" value="MlaD_Phospholipid_Transporter"/>
</dbReference>
<dbReference type="PANTHER" id="PTHR33371">
    <property type="entry name" value="INTERMEMBRANE PHOSPHOLIPID TRANSPORT SYSTEM BINDING PROTEIN MLAD-RELATED"/>
    <property type="match status" value="1"/>
</dbReference>
<dbReference type="Proteomes" id="UP000199698">
    <property type="component" value="Unassembled WGS sequence"/>
</dbReference>
<dbReference type="GO" id="GO:0005543">
    <property type="term" value="F:phospholipid binding"/>
    <property type="evidence" value="ECO:0007669"/>
    <property type="project" value="TreeGrafter"/>
</dbReference>
<dbReference type="STRING" id="1798183.GA0061080_100942"/>
<dbReference type="Pfam" id="PF02470">
    <property type="entry name" value="MlaD"/>
    <property type="match status" value="1"/>
</dbReference>
<dbReference type="EMBL" id="FMBA01000009">
    <property type="protein sequence ID" value="SCB91104.1"/>
    <property type="molecule type" value="Genomic_DNA"/>
</dbReference>
<keyword evidence="1" id="KW-0472">Membrane</keyword>
<gene>
    <name evidence="3" type="ORF">GA0061080_100942</name>
</gene>
<dbReference type="OrthoDB" id="9788420at2"/>
<evidence type="ECO:0000259" key="2">
    <source>
        <dbReference type="Pfam" id="PF02470"/>
    </source>
</evidence>
<organism evidence="3 4">
    <name type="scientific">Gilliamella intestini</name>
    <dbReference type="NCBI Taxonomy" id="1798183"/>
    <lineage>
        <taxon>Bacteria</taxon>
        <taxon>Pseudomonadati</taxon>
        <taxon>Pseudomonadota</taxon>
        <taxon>Gammaproteobacteria</taxon>
        <taxon>Orbales</taxon>
        <taxon>Orbaceae</taxon>
        <taxon>Gilliamella</taxon>
    </lineage>
</organism>
<dbReference type="PANTHER" id="PTHR33371:SF4">
    <property type="entry name" value="INTERMEMBRANE PHOSPHOLIPID TRANSPORT SYSTEM BINDING PROTEIN MLAD"/>
    <property type="match status" value="1"/>
</dbReference>
<keyword evidence="1" id="KW-0812">Transmembrane</keyword>
<keyword evidence="1" id="KW-1133">Transmembrane helix</keyword>
<reference evidence="4" key="1">
    <citation type="submission" date="2016-08" db="EMBL/GenBank/DDBJ databases">
        <authorList>
            <person name="Varghese N."/>
            <person name="Submissions Spin"/>
        </authorList>
    </citation>
    <scope>NUCLEOTIDE SEQUENCE [LARGE SCALE GENOMIC DNA]</scope>
    <source>
        <strain evidence="4">R-53144</strain>
    </source>
</reference>
<protein>
    <submittedName>
        <fullName evidence="3">Phospholipid/cholesterol/gamma-HCH transport system substrate-binding protein</fullName>
    </submittedName>
</protein>
<dbReference type="GO" id="GO:0005548">
    <property type="term" value="F:phospholipid transporter activity"/>
    <property type="evidence" value="ECO:0007669"/>
    <property type="project" value="TreeGrafter"/>
</dbReference>
<name>A0A1C4A8Q5_9GAMM</name>
<dbReference type="AlphaFoldDB" id="A0A1C4A8Q5"/>